<keyword evidence="1" id="KW-1133">Transmembrane helix</keyword>
<evidence type="ECO:0000313" key="2">
    <source>
        <dbReference type="EMBL" id="KAK1309195.1"/>
    </source>
</evidence>
<reference evidence="2" key="1">
    <citation type="journal article" date="2023" name="Nat. Commun.">
        <title>Diploid and tetraploid genomes of Acorus and the evolution of monocots.</title>
        <authorList>
            <person name="Ma L."/>
            <person name="Liu K.W."/>
            <person name="Li Z."/>
            <person name="Hsiao Y.Y."/>
            <person name="Qi Y."/>
            <person name="Fu T."/>
            <person name="Tang G.D."/>
            <person name="Zhang D."/>
            <person name="Sun W.H."/>
            <person name="Liu D.K."/>
            <person name="Li Y."/>
            <person name="Chen G.Z."/>
            <person name="Liu X.D."/>
            <person name="Liao X.Y."/>
            <person name="Jiang Y.T."/>
            <person name="Yu X."/>
            <person name="Hao Y."/>
            <person name="Huang J."/>
            <person name="Zhao X.W."/>
            <person name="Ke S."/>
            <person name="Chen Y.Y."/>
            <person name="Wu W.L."/>
            <person name="Hsu J.L."/>
            <person name="Lin Y.F."/>
            <person name="Huang M.D."/>
            <person name="Li C.Y."/>
            <person name="Huang L."/>
            <person name="Wang Z.W."/>
            <person name="Zhao X."/>
            <person name="Zhong W.Y."/>
            <person name="Peng D.H."/>
            <person name="Ahmad S."/>
            <person name="Lan S."/>
            <person name="Zhang J.S."/>
            <person name="Tsai W.C."/>
            <person name="Van de Peer Y."/>
            <person name="Liu Z.J."/>
        </authorList>
    </citation>
    <scope>NUCLEOTIDE SEQUENCE</scope>
    <source>
        <strain evidence="2">CP</strain>
    </source>
</reference>
<sequence>MSSLTYDPKTSIASALSIFTLVTLVSVGGLLSLPMNSVSGFETIYDLTLMAYALTMFVAFNLGLLLLFKTLSAGMSSPQSLVTDCLGWAALVFTSVSVAVGAALFVFMSAE</sequence>
<feature type="transmembrane region" description="Helical" evidence="1">
    <location>
        <begin position="45"/>
        <end position="68"/>
    </location>
</feature>
<comment type="caution">
    <text evidence="2">The sequence shown here is derived from an EMBL/GenBank/DDBJ whole genome shotgun (WGS) entry which is preliminary data.</text>
</comment>
<keyword evidence="1" id="KW-0472">Membrane</keyword>
<evidence type="ECO:0000313" key="3">
    <source>
        <dbReference type="Proteomes" id="UP001180020"/>
    </source>
</evidence>
<organism evidence="2 3">
    <name type="scientific">Acorus calamus</name>
    <name type="common">Sweet flag</name>
    <dbReference type="NCBI Taxonomy" id="4465"/>
    <lineage>
        <taxon>Eukaryota</taxon>
        <taxon>Viridiplantae</taxon>
        <taxon>Streptophyta</taxon>
        <taxon>Embryophyta</taxon>
        <taxon>Tracheophyta</taxon>
        <taxon>Spermatophyta</taxon>
        <taxon>Magnoliopsida</taxon>
        <taxon>Liliopsida</taxon>
        <taxon>Acoraceae</taxon>
        <taxon>Acorus</taxon>
    </lineage>
</organism>
<proteinExistence type="predicted"/>
<keyword evidence="3" id="KW-1185">Reference proteome</keyword>
<accession>A0AAV9E8B9</accession>
<keyword evidence="1" id="KW-0812">Transmembrane</keyword>
<name>A0AAV9E8B9_ACOCL</name>
<gene>
    <name evidence="2" type="ORF">QJS10_CPA09g01090</name>
</gene>
<feature type="transmembrane region" description="Helical" evidence="1">
    <location>
        <begin position="88"/>
        <end position="108"/>
    </location>
</feature>
<feature type="transmembrane region" description="Helical" evidence="1">
    <location>
        <begin position="12"/>
        <end position="33"/>
    </location>
</feature>
<evidence type="ECO:0000256" key="1">
    <source>
        <dbReference type="SAM" id="Phobius"/>
    </source>
</evidence>
<dbReference type="EMBL" id="JAUJYO010000009">
    <property type="protein sequence ID" value="KAK1309195.1"/>
    <property type="molecule type" value="Genomic_DNA"/>
</dbReference>
<evidence type="ECO:0008006" key="4">
    <source>
        <dbReference type="Google" id="ProtNLM"/>
    </source>
</evidence>
<protein>
    <recommendedName>
        <fullName evidence="4">NADH dehydrogenase subunit 6</fullName>
    </recommendedName>
</protein>
<dbReference type="Proteomes" id="UP001180020">
    <property type="component" value="Unassembled WGS sequence"/>
</dbReference>
<dbReference type="AlphaFoldDB" id="A0AAV9E8B9"/>
<reference evidence="2" key="2">
    <citation type="submission" date="2023-06" db="EMBL/GenBank/DDBJ databases">
        <authorList>
            <person name="Ma L."/>
            <person name="Liu K.-W."/>
            <person name="Li Z."/>
            <person name="Hsiao Y.-Y."/>
            <person name="Qi Y."/>
            <person name="Fu T."/>
            <person name="Tang G."/>
            <person name="Zhang D."/>
            <person name="Sun W.-H."/>
            <person name="Liu D.-K."/>
            <person name="Li Y."/>
            <person name="Chen G.-Z."/>
            <person name="Liu X.-D."/>
            <person name="Liao X.-Y."/>
            <person name="Jiang Y.-T."/>
            <person name="Yu X."/>
            <person name="Hao Y."/>
            <person name="Huang J."/>
            <person name="Zhao X.-W."/>
            <person name="Ke S."/>
            <person name="Chen Y.-Y."/>
            <person name="Wu W.-L."/>
            <person name="Hsu J.-L."/>
            <person name="Lin Y.-F."/>
            <person name="Huang M.-D."/>
            <person name="Li C.-Y."/>
            <person name="Huang L."/>
            <person name="Wang Z.-W."/>
            <person name="Zhao X."/>
            <person name="Zhong W.-Y."/>
            <person name="Peng D.-H."/>
            <person name="Ahmad S."/>
            <person name="Lan S."/>
            <person name="Zhang J.-S."/>
            <person name="Tsai W.-C."/>
            <person name="Van De Peer Y."/>
            <person name="Liu Z.-J."/>
        </authorList>
    </citation>
    <scope>NUCLEOTIDE SEQUENCE</scope>
    <source>
        <strain evidence="2">CP</strain>
        <tissue evidence="2">Leaves</tissue>
    </source>
</reference>